<dbReference type="OrthoDB" id="1022767at2"/>
<dbReference type="GO" id="GO:0004672">
    <property type="term" value="F:protein kinase activity"/>
    <property type="evidence" value="ECO:0007669"/>
    <property type="project" value="InterPro"/>
</dbReference>
<organism evidence="2 3">
    <name type="scientific">Xylanibacter ruminicola</name>
    <name type="common">Prevotella ruminicola</name>
    <dbReference type="NCBI Taxonomy" id="839"/>
    <lineage>
        <taxon>Bacteria</taxon>
        <taxon>Pseudomonadati</taxon>
        <taxon>Bacteroidota</taxon>
        <taxon>Bacteroidia</taxon>
        <taxon>Bacteroidales</taxon>
        <taxon>Prevotellaceae</taxon>
        <taxon>Xylanibacter</taxon>
    </lineage>
</organism>
<dbReference type="InterPro" id="IPR000719">
    <property type="entry name" value="Prot_kinase_dom"/>
</dbReference>
<keyword evidence="2" id="KW-0418">Kinase</keyword>
<dbReference type="InterPro" id="IPR011009">
    <property type="entry name" value="Kinase-like_dom_sf"/>
</dbReference>
<accession>A0A1M6SI57</accession>
<dbReference type="Gene3D" id="1.10.510.10">
    <property type="entry name" value="Transferase(Phosphotransferase) domain 1"/>
    <property type="match status" value="1"/>
</dbReference>
<evidence type="ECO:0000313" key="3">
    <source>
        <dbReference type="Proteomes" id="UP000184130"/>
    </source>
</evidence>
<dbReference type="Proteomes" id="UP000184130">
    <property type="component" value="Unassembled WGS sequence"/>
</dbReference>
<proteinExistence type="predicted"/>
<dbReference type="EMBL" id="FRBD01000003">
    <property type="protein sequence ID" value="SHK44474.1"/>
    <property type="molecule type" value="Genomic_DNA"/>
</dbReference>
<dbReference type="PROSITE" id="PS50011">
    <property type="entry name" value="PROTEIN_KINASE_DOM"/>
    <property type="match status" value="1"/>
</dbReference>
<name>A0A1M6SI57_XYLRU</name>
<feature type="domain" description="Protein kinase" evidence="1">
    <location>
        <begin position="1"/>
        <end position="349"/>
    </location>
</feature>
<evidence type="ECO:0000259" key="1">
    <source>
        <dbReference type="PROSITE" id="PS50011"/>
    </source>
</evidence>
<dbReference type="RefSeq" id="WP_073205219.1">
    <property type="nucleotide sequence ID" value="NZ_FRBD01000003.1"/>
</dbReference>
<dbReference type="SUPFAM" id="SSF56112">
    <property type="entry name" value="Protein kinase-like (PK-like)"/>
    <property type="match status" value="1"/>
</dbReference>
<dbReference type="GO" id="GO:0005524">
    <property type="term" value="F:ATP binding"/>
    <property type="evidence" value="ECO:0007669"/>
    <property type="project" value="InterPro"/>
</dbReference>
<evidence type="ECO:0000313" key="2">
    <source>
        <dbReference type="EMBL" id="SHK44474.1"/>
    </source>
</evidence>
<sequence length="505" mass="57688">MANKVTLTVKAISPNAPFPGNTVEFYDEIKAQGGVKDVYFSCDKKYVVAFYRKKLDANDKERLNRIVSQYYAHIFDGTSVGDYWKEKLYLPYGIVEWNGRIGVLIPFYSSDFFFHKNGFNLDGKEKNGKWFASAKLRKMALPDDQKGDWLKHLNMCIKIARATRRLHAAGLAHSDLSFNNVLVDPITGNSCLIDLDEIVVRGLFPPSVIGTPGFIAPEVMATKRLPVGDPNKKFPCIETDRHALAVLIYMYLLYRHPLTGRKVWDLDPEKDEELSMGEKAVFIEHPTNNINRVRASDLRPSELPFGDPSKMPYTICGPYLKELFDKAFIDGLHNPSARPTAQMWEDALVKTTDLVQPCQNPSCHAHWYVFDNTTKPKCPFCGTEYKGQLPILNFYFSPRPGKFMDEKYRLMVYDNQTLYMWHVNRFVSANEKITPENRKPAGDFHFHNNQWILINRRLNSMYEILPDGNKQQIPVGGFVALTNGKNILLSTEDGGRLVNVQLVNN</sequence>
<dbReference type="AlphaFoldDB" id="A0A1M6SI57"/>
<protein>
    <submittedName>
        <fullName evidence="2">Protein kinase domain-containing protein</fullName>
    </submittedName>
</protein>
<reference evidence="2 3" key="1">
    <citation type="submission" date="2016-11" db="EMBL/GenBank/DDBJ databases">
        <authorList>
            <person name="Jaros S."/>
            <person name="Januszkiewicz K."/>
            <person name="Wedrychowicz H."/>
        </authorList>
    </citation>
    <scope>NUCLEOTIDE SEQUENCE [LARGE SCALE GENOMIC DNA]</scope>
    <source>
        <strain evidence="2 3">KHT3</strain>
    </source>
</reference>
<keyword evidence="2" id="KW-0808">Transferase</keyword>
<gene>
    <name evidence="2" type="ORF">SAMN05216463_103205</name>
</gene>